<feature type="transmembrane region" description="Helical" evidence="1">
    <location>
        <begin position="136"/>
        <end position="158"/>
    </location>
</feature>
<dbReference type="AlphaFoldDB" id="A0A8T0GYP2"/>
<proteinExistence type="predicted"/>
<keyword evidence="3" id="KW-1185">Reference proteome</keyword>
<dbReference type="InterPro" id="IPR036259">
    <property type="entry name" value="MFS_trans_sf"/>
</dbReference>
<evidence type="ECO:0000313" key="2">
    <source>
        <dbReference type="EMBL" id="KAG0564921.1"/>
    </source>
</evidence>
<protein>
    <submittedName>
        <fullName evidence="2">Uncharacterized protein</fullName>
    </submittedName>
</protein>
<name>A0A8T0GYP2_CERPU</name>
<keyword evidence="1" id="KW-0472">Membrane</keyword>
<dbReference type="SUPFAM" id="SSF103473">
    <property type="entry name" value="MFS general substrate transporter"/>
    <property type="match status" value="1"/>
</dbReference>
<dbReference type="PANTHER" id="PTHR43596">
    <property type="entry name" value="ADP,ATP CARRIER PROTEIN"/>
    <property type="match status" value="1"/>
</dbReference>
<gene>
    <name evidence="2" type="ORF">KC19_8G149900</name>
</gene>
<comment type="caution">
    <text evidence="2">The sequence shown here is derived from an EMBL/GenBank/DDBJ whole genome shotgun (WGS) entry which is preliminary data.</text>
</comment>
<accession>A0A8T0GYP2</accession>
<dbReference type="EMBL" id="CM026429">
    <property type="protein sequence ID" value="KAG0564921.1"/>
    <property type="molecule type" value="Genomic_DNA"/>
</dbReference>
<dbReference type="Proteomes" id="UP000822688">
    <property type="component" value="Chromosome 8"/>
</dbReference>
<feature type="transmembrane region" description="Helical" evidence="1">
    <location>
        <begin position="49"/>
        <end position="68"/>
    </location>
</feature>
<keyword evidence="1" id="KW-1133">Transmembrane helix</keyword>
<evidence type="ECO:0000313" key="3">
    <source>
        <dbReference type="Proteomes" id="UP000822688"/>
    </source>
</evidence>
<sequence>MMDFSSELTELWDMDCLSTATFLFLLKTYHAFCWLQALVILYRFFGGSLLVFFFLYISVPASHLPTGLSDPLKSEDDISIVNADAITPTSWHELSWMFIGVRGGFFLWIALLNLFTISAMWARITDVMTSEAGARLFGFIGAGATLGQLVGSLLAVGLARLGPVLLLVAALMMELAARCALGVGEDGLHHMPVLIPSKDSEAEGQQMVHLSEGTNKGGSLGESETLSGTTTNKLTSLLEGVRLIFSSTYLLQICAFLWLTAVISSFFYFERSAVVADSTQDPLGRRILLAEINSLTAVFILAGQLTVTGRLLSKVGITTALCALPVVALLNLTAISASPTSMVIAISEAVRKVGKSQITW</sequence>
<keyword evidence="1" id="KW-0812">Transmembrane</keyword>
<evidence type="ECO:0000256" key="1">
    <source>
        <dbReference type="SAM" id="Phobius"/>
    </source>
</evidence>
<feature type="transmembrane region" description="Helical" evidence="1">
    <location>
        <begin position="105"/>
        <end position="124"/>
    </location>
</feature>
<feature type="transmembrane region" description="Helical" evidence="1">
    <location>
        <begin position="315"/>
        <end position="335"/>
    </location>
</feature>
<reference evidence="2" key="1">
    <citation type="submission" date="2020-06" db="EMBL/GenBank/DDBJ databases">
        <title>WGS assembly of Ceratodon purpureus strain R40.</title>
        <authorList>
            <person name="Carey S.B."/>
            <person name="Jenkins J."/>
            <person name="Shu S."/>
            <person name="Lovell J.T."/>
            <person name="Sreedasyam A."/>
            <person name="Maumus F."/>
            <person name="Tiley G.P."/>
            <person name="Fernandez-Pozo N."/>
            <person name="Barry K."/>
            <person name="Chen C."/>
            <person name="Wang M."/>
            <person name="Lipzen A."/>
            <person name="Daum C."/>
            <person name="Saski C.A."/>
            <person name="Payton A.C."/>
            <person name="Mcbreen J.C."/>
            <person name="Conrad R.E."/>
            <person name="Kollar L.M."/>
            <person name="Olsson S."/>
            <person name="Huttunen S."/>
            <person name="Landis J.B."/>
            <person name="Wickett N.J."/>
            <person name="Johnson M.G."/>
            <person name="Rensing S.A."/>
            <person name="Grimwood J."/>
            <person name="Schmutz J."/>
            <person name="Mcdaniel S.F."/>
        </authorList>
    </citation>
    <scope>NUCLEOTIDE SEQUENCE</scope>
    <source>
        <strain evidence="2">R40</strain>
    </source>
</reference>
<feature type="transmembrane region" description="Helical" evidence="1">
    <location>
        <begin position="20"/>
        <end position="42"/>
    </location>
</feature>
<dbReference type="PANTHER" id="PTHR43596:SF1">
    <property type="entry name" value="ADP,ATP CARRIER PROTEIN"/>
    <property type="match status" value="1"/>
</dbReference>
<feature type="transmembrane region" description="Helical" evidence="1">
    <location>
        <begin position="287"/>
        <end position="308"/>
    </location>
</feature>
<feature type="transmembrane region" description="Helical" evidence="1">
    <location>
        <begin position="243"/>
        <end position="267"/>
    </location>
</feature>
<organism evidence="2 3">
    <name type="scientific">Ceratodon purpureus</name>
    <name type="common">Fire moss</name>
    <name type="synonym">Dicranum purpureum</name>
    <dbReference type="NCBI Taxonomy" id="3225"/>
    <lineage>
        <taxon>Eukaryota</taxon>
        <taxon>Viridiplantae</taxon>
        <taxon>Streptophyta</taxon>
        <taxon>Embryophyta</taxon>
        <taxon>Bryophyta</taxon>
        <taxon>Bryophytina</taxon>
        <taxon>Bryopsida</taxon>
        <taxon>Dicranidae</taxon>
        <taxon>Pseudoditrichales</taxon>
        <taxon>Ditrichaceae</taxon>
        <taxon>Ceratodon</taxon>
    </lineage>
</organism>